<feature type="transmembrane region" description="Helical" evidence="18">
    <location>
        <begin position="112"/>
        <end position="136"/>
    </location>
</feature>
<evidence type="ECO:0000256" key="18">
    <source>
        <dbReference type="SAM" id="Phobius"/>
    </source>
</evidence>
<keyword evidence="8" id="KW-0677">Repeat</keyword>
<keyword evidence="9 15" id="KW-0547">Nucleotide-binding</keyword>
<dbReference type="InterPro" id="IPR032675">
    <property type="entry name" value="LRR_dom_sf"/>
</dbReference>
<dbReference type="PROSITE" id="PS00107">
    <property type="entry name" value="PROTEIN_KINASE_ATP"/>
    <property type="match status" value="1"/>
</dbReference>
<evidence type="ECO:0000256" key="13">
    <source>
        <dbReference type="ARBA" id="ARBA00023136"/>
    </source>
</evidence>
<keyword evidence="7" id="KW-0732">Signal</keyword>
<comment type="subcellular location">
    <subcellularLocation>
        <location evidence="1">Membrane</location>
        <topology evidence="1">Single-pass membrane protein</topology>
    </subcellularLocation>
</comment>
<organism evidence="20 21">
    <name type="scientific">Hibiscus syriacus</name>
    <name type="common">Rose of Sharon</name>
    <dbReference type="NCBI Taxonomy" id="106335"/>
    <lineage>
        <taxon>Eukaryota</taxon>
        <taxon>Viridiplantae</taxon>
        <taxon>Streptophyta</taxon>
        <taxon>Embryophyta</taxon>
        <taxon>Tracheophyta</taxon>
        <taxon>Spermatophyta</taxon>
        <taxon>Magnoliopsida</taxon>
        <taxon>eudicotyledons</taxon>
        <taxon>Gunneridae</taxon>
        <taxon>Pentapetalae</taxon>
        <taxon>rosids</taxon>
        <taxon>malvids</taxon>
        <taxon>Malvales</taxon>
        <taxon>Malvaceae</taxon>
        <taxon>Malvoideae</taxon>
        <taxon>Hibiscus</taxon>
    </lineage>
</organism>
<feature type="domain" description="Protein kinase" evidence="19">
    <location>
        <begin position="176"/>
        <end position="418"/>
    </location>
</feature>
<dbReference type="GO" id="GO:0016020">
    <property type="term" value="C:membrane"/>
    <property type="evidence" value="ECO:0007669"/>
    <property type="project" value="UniProtKB-SubCell"/>
</dbReference>
<name>A0A6A3CPC9_HIBSY</name>
<dbReference type="Gene3D" id="1.10.510.10">
    <property type="entry name" value="Transferase(Phosphotransferase) domain 1"/>
    <property type="match status" value="1"/>
</dbReference>
<evidence type="ECO:0000256" key="5">
    <source>
        <dbReference type="ARBA" id="ARBA00022679"/>
    </source>
</evidence>
<keyword evidence="21" id="KW-1185">Reference proteome</keyword>
<keyword evidence="5" id="KW-0808">Transferase</keyword>
<dbReference type="InterPro" id="IPR001611">
    <property type="entry name" value="Leu-rich_rpt"/>
</dbReference>
<dbReference type="PANTHER" id="PTHR45631">
    <property type="entry name" value="OS07G0107800 PROTEIN-RELATED"/>
    <property type="match status" value="1"/>
</dbReference>
<dbReference type="Proteomes" id="UP000436088">
    <property type="component" value="Unassembled WGS sequence"/>
</dbReference>
<dbReference type="InterPro" id="IPR008271">
    <property type="entry name" value="Ser/Thr_kinase_AS"/>
</dbReference>
<feature type="binding site" evidence="15">
    <location>
        <position position="203"/>
    </location>
    <ligand>
        <name>ATP</name>
        <dbReference type="ChEBI" id="CHEBI:30616"/>
    </ligand>
</feature>
<keyword evidence="6 18" id="KW-0812">Transmembrane</keyword>
<evidence type="ECO:0000256" key="12">
    <source>
        <dbReference type="ARBA" id="ARBA00022989"/>
    </source>
</evidence>
<evidence type="ECO:0000256" key="15">
    <source>
        <dbReference type="PROSITE-ProRule" id="PRU10141"/>
    </source>
</evidence>
<evidence type="ECO:0000256" key="17">
    <source>
        <dbReference type="SAM" id="MobiDB-lite"/>
    </source>
</evidence>
<sequence>MDYDGSGPPRIISLNLSSSELTGKISASISKLAMLQHLDLSNNSLTGDVPDFLLHMPLLSILNLEGNKLSGSLPVALMERSNNGSLLLSVGENPDLCLTASCQRKEKHKNKLVVPLAASAIVIFVILAALAAFWSLRRRKQEVVTKVSAEDQNKGGTTLESINRKFTYSKVLKITDNFVTVLGRGGFGTVFLGCLDNTQVAVKMLSKSSVQGSKDHMGLIYEYMANGNLKQHLSDRDAHTMSWEERLRIAVDAAQGLEYGSNPPIVHRDVKSANILLNEKFQAKLADFGLSRAFPAEGGTHVSTIVAGTPGYLDPEYLTTNRLNEKSDVFSFGVVLLEIFTSRPVITIWNDEATHISQWVSSLLAKGDIKGIVDPRLGGNFEINSAWKVVELALGCACRNSTDRPTMSEVVMELKECLKREVARNRGVPGPRTSGLRRGISINLDTEPSPRAR</sequence>
<evidence type="ECO:0000256" key="14">
    <source>
        <dbReference type="ARBA" id="ARBA00023170"/>
    </source>
</evidence>
<keyword evidence="12 18" id="KW-1133">Transmembrane helix</keyword>
<dbReference type="FunFam" id="1.10.510.10:FF:000146">
    <property type="entry name" value="LRR receptor-like serine/threonine-protein kinase IOS1"/>
    <property type="match status" value="1"/>
</dbReference>
<evidence type="ECO:0000256" key="3">
    <source>
        <dbReference type="ARBA" id="ARBA00022553"/>
    </source>
</evidence>
<evidence type="ECO:0000313" key="21">
    <source>
        <dbReference type="Proteomes" id="UP000436088"/>
    </source>
</evidence>
<evidence type="ECO:0000313" key="20">
    <source>
        <dbReference type="EMBL" id="KAE8729088.1"/>
    </source>
</evidence>
<evidence type="ECO:0000259" key="19">
    <source>
        <dbReference type="PROSITE" id="PS50011"/>
    </source>
</evidence>
<dbReference type="AlphaFoldDB" id="A0A6A3CPC9"/>
<dbReference type="PROSITE" id="PS50011">
    <property type="entry name" value="PROTEIN_KINASE_DOM"/>
    <property type="match status" value="1"/>
</dbReference>
<dbReference type="GO" id="GO:0005524">
    <property type="term" value="F:ATP binding"/>
    <property type="evidence" value="ECO:0007669"/>
    <property type="project" value="UniProtKB-UniRule"/>
</dbReference>
<dbReference type="PROSITE" id="PS00108">
    <property type="entry name" value="PROTEIN_KINASE_ST"/>
    <property type="match status" value="1"/>
</dbReference>
<dbReference type="GO" id="GO:0004674">
    <property type="term" value="F:protein serine/threonine kinase activity"/>
    <property type="evidence" value="ECO:0007669"/>
    <property type="project" value="UniProtKB-KW"/>
</dbReference>
<evidence type="ECO:0000256" key="2">
    <source>
        <dbReference type="ARBA" id="ARBA00022527"/>
    </source>
</evidence>
<evidence type="ECO:0000256" key="1">
    <source>
        <dbReference type="ARBA" id="ARBA00004167"/>
    </source>
</evidence>
<reference evidence="20" key="1">
    <citation type="submission" date="2019-09" db="EMBL/GenBank/DDBJ databases">
        <title>Draft genome information of white flower Hibiscus syriacus.</title>
        <authorList>
            <person name="Kim Y.-M."/>
        </authorList>
    </citation>
    <scope>NUCLEOTIDE SEQUENCE [LARGE SCALE GENOMIC DNA]</scope>
    <source>
        <strain evidence="20">YM2019G1</strain>
    </source>
</reference>
<keyword evidence="3" id="KW-0597">Phosphoprotein</keyword>
<dbReference type="Gene3D" id="3.80.10.10">
    <property type="entry name" value="Ribonuclease Inhibitor"/>
    <property type="match status" value="1"/>
</dbReference>
<dbReference type="InterPro" id="IPR000719">
    <property type="entry name" value="Prot_kinase_dom"/>
</dbReference>
<dbReference type="SMART" id="SM00220">
    <property type="entry name" value="S_TKc"/>
    <property type="match status" value="1"/>
</dbReference>
<evidence type="ECO:0000256" key="7">
    <source>
        <dbReference type="ARBA" id="ARBA00022729"/>
    </source>
</evidence>
<comment type="similarity">
    <text evidence="16">Belongs to the protein kinase superfamily.</text>
</comment>
<gene>
    <name evidence="20" type="ORF">F3Y22_tig00004004pilonHSYRG00136</name>
</gene>
<feature type="region of interest" description="Disordered" evidence="17">
    <location>
        <begin position="428"/>
        <end position="453"/>
    </location>
</feature>
<keyword evidence="11 15" id="KW-0067">ATP-binding</keyword>
<evidence type="ECO:0000256" key="4">
    <source>
        <dbReference type="ARBA" id="ARBA00022614"/>
    </source>
</evidence>
<evidence type="ECO:0000256" key="16">
    <source>
        <dbReference type="RuleBase" id="RU000304"/>
    </source>
</evidence>
<evidence type="ECO:0000256" key="10">
    <source>
        <dbReference type="ARBA" id="ARBA00022777"/>
    </source>
</evidence>
<evidence type="ECO:0000256" key="6">
    <source>
        <dbReference type="ARBA" id="ARBA00022692"/>
    </source>
</evidence>
<dbReference type="FunFam" id="3.80.10.10:FF:000129">
    <property type="entry name" value="Leucine-rich repeat receptor-like kinase"/>
    <property type="match status" value="1"/>
</dbReference>
<keyword evidence="10" id="KW-0418">Kinase</keyword>
<dbReference type="InterPro" id="IPR011009">
    <property type="entry name" value="Kinase-like_dom_sf"/>
</dbReference>
<dbReference type="Gene3D" id="3.30.200.20">
    <property type="entry name" value="Phosphorylase Kinase, domain 1"/>
    <property type="match status" value="1"/>
</dbReference>
<evidence type="ECO:0000256" key="11">
    <source>
        <dbReference type="ARBA" id="ARBA00022840"/>
    </source>
</evidence>
<dbReference type="EMBL" id="VEPZ02000240">
    <property type="protein sequence ID" value="KAE8729088.1"/>
    <property type="molecule type" value="Genomic_DNA"/>
</dbReference>
<dbReference type="Pfam" id="PF07714">
    <property type="entry name" value="PK_Tyr_Ser-Thr"/>
    <property type="match status" value="1"/>
</dbReference>
<keyword evidence="13 18" id="KW-0472">Membrane</keyword>
<dbReference type="PANTHER" id="PTHR45631:SF202">
    <property type="entry name" value="SENESCENCE-INDUCED RECEPTOR-LIKE SERINE_THREONINE-PROTEIN KINASE"/>
    <property type="match status" value="1"/>
</dbReference>
<dbReference type="SUPFAM" id="SSF52058">
    <property type="entry name" value="L domain-like"/>
    <property type="match status" value="1"/>
</dbReference>
<dbReference type="SUPFAM" id="SSF56112">
    <property type="entry name" value="Protein kinase-like (PK-like)"/>
    <property type="match status" value="1"/>
</dbReference>
<evidence type="ECO:0000256" key="8">
    <source>
        <dbReference type="ARBA" id="ARBA00022737"/>
    </source>
</evidence>
<proteinExistence type="inferred from homology"/>
<keyword evidence="4" id="KW-0433">Leucine-rich repeat</keyword>
<dbReference type="Pfam" id="PF13855">
    <property type="entry name" value="LRR_8"/>
    <property type="match status" value="1"/>
</dbReference>
<dbReference type="InterPro" id="IPR001245">
    <property type="entry name" value="Ser-Thr/Tyr_kinase_cat_dom"/>
</dbReference>
<comment type="caution">
    <text evidence="20">The sequence shown here is derived from an EMBL/GenBank/DDBJ whole genome shotgun (WGS) entry which is preliminary data.</text>
</comment>
<protein>
    <submittedName>
        <fullName evidence="20">Leucine-rich repeat receptor-like serine/threonine-protein kinase</fullName>
    </submittedName>
</protein>
<evidence type="ECO:0000256" key="9">
    <source>
        <dbReference type="ARBA" id="ARBA00022741"/>
    </source>
</evidence>
<keyword evidence="14" id="KW-0675">Receptor</keyword>
<keyword evidence="2 16" id="KW-0723">Serine/threonine-protein kinase</keyword>
<accession>A0A6A3CPC9</accession>
<dbReference type="InterPro" id="IPR017441">
    <property type="entry name" value="Protein_kinase_ATP_BS"/>
</dbReference>